<evidence type="ECO:0000313" key="4">
    <source>
        <dbReference type="Proteomes" id="UP000315751"/>
    </source>
</evidence>
<reference evidence="3 4" key="1">
    <citation type="submission" date="2019-06" db="EMBL/GenBank/DDBJ databases">
        <title>Genomic Encyclopedia of Type Strains, Phase IV (KMG-V): Genome sequencing to study the core and pangenomes of soil and plant-associated prokaryotes.</title>
        <authorList>
            <person name="Whitman W."/>
        </authorList>
    </citation>
    <scope>NUCLEOTIDE SEQUENCE [LARGE SCALE GENOMIC DNA]</scope>
    <source>
        <strain evidence="3 4">BR 11622</strain>
    </source>
</reference>
<dbReference type="Proteomes" id="UP000315751">
    <property type="component" value="Unassembled WGS sequence"/>
</dbReference>
<dbReference type="EMBL" id="VITR01000023">
    <property type="protein sequence ID" value="TWB34624.1"/>
    <property type="molecule type" value="Genomic_DNA"/>
</dbReference>
<dbReference type="GO" id="GO:0046872">
    <property type="term" value="F:metal ion binding"/>
    <property type="evidence" value="ECO:0007669"/>
    <property type="project" value="InterPro"/>
</dbReference>
<sequence length="366" mass="41354">MNNNILISTKSNDAMSQAVAAMLTTLGFSPHLYYAATLPMQDKNSIYIDESVNFHSENMPNILPETGFRSIWMRRPDSPYLYGVNTDEDDRKYINEVLYSYSSSLMSLLVHKYTRTAFWVNTMNGRFMASSKALQLKLAKEEGLSIPPTVITNSPVSLRRFHEKHGALICKPLVMGGWGTFENGRAISFAAKVDDIDDLPDDSILIQPAIYQPYINKLFEIRATFFGGVCFSVAIDTQSNSASKIDSRGVVWDSSNCTPFDLPNDIQQMCQSVMRSLGIVYATADFIVNKEGEVIFLEMNEAGQSLFMEQAFPGFPILHSFSHFLAYGNLENWHHRENLTLIDIERSDIYKELRSKARLWVSSPSL</sequence>
<dbReference type="AlphaFoldDB" id="A0A560GLZ6"/>
<dbReference type="GO" id="GO:0018169">
    <property type="term" value="F:ribosomal S6-glutamic acid ligase activity"/>
    <property type="evidence" value="ECO:0007669"/>
    <property type="project" value="TreeGrafter"/>
</dbReference>
<evidence type="ECO:0000259" key="2">
    <source>
        <dbReference type="PROSITE" id="PS50975"/>
    </source>
</evidence>
<name>A0A560GLZ6_9PROT</name>
<keyword evidence="4" id="KW-1185">Reference proteome</keyword>
<organism evidence="3 4">
    <name type="scientific">Nitrospirillum amazonense</name>
    <dbReference type="NCBI Taxonomy" id="28077"/>
    <lineage>
        <taxon>Bacteria</taxon>
        <taxon>Pseudomonadati</taxon>
        <taxon>Pseudomonadota</taxon>
        <taxon>Alphaproteobacteria</taxon>
        <taxon>Rhodospirillales</taxon>
        <taxon>Azospirillaceae</taxon>
        <taxon>Nitrospirillum</taxon>
    </lineage>
</organism>
<dbReference type="Gene3D" id="3.30.470.20">
    <property type="entry name" value="ATP-grasp fold, B domain"/>
    <property type="match status" value="1"/>
</dbReference>
<dbReference type="SUPFAM" id="SSF56059">
    <property type="entry name" value="Glutathione synthetase ATP-binding domain-like"/>
    <property type="match status" value="1"/>
</dbReference>
<dbReference type="PROSITE" id="PS50975">
    <property type="entry name" value="ATP_GRASP"/>
    <property type="match status" value="1"/>
</dbReference>
<dbReference type="InterPro" id="IPR011761">
    <property type="entry name" value="ATP-grasp"/>
</dbReference>
<proteinExistence type="predicted"/>
<gene>
    <name evidence="3" type="ORF">FBZ90_12313</name>
</gene>
<keyword evidence="1" id="KW-0067">ATP-binding</keyword>
<evidence type="ECO:0000313" key="3">
    <source>
        <dbReference type="EMBL" id="TWB34624.1"/>
    </source>
</evidence>
<protein>
    <recommendedName>
        <fullName evidence="2">ATP-grasp domain-containing protein</fullName>
    </recommendedName>
</protein>
<dbReference type="RefSeq" id="WP_145736270.1">
    <property type="nucleotide sequence ID" value="NZ_VITR01000023.1"/>
</dbReference>
<evidence type="ECO:0000256" key="1">
    <source>
        <dbReference type="PROSITE-ProRule" id="PRU00409"/>
    </source>
</evidence>
<feature type="domain" description="ATP-grasp" evidence="2">
    <location>
        <begin position="136"/>
        <end position="326"/>
    </location>
</feature>
<keyword evidence="1" id="KW-0547">Nucleotide-binding</keyword>
<dbReference type="PANTHER" id="PTHR21621:SF0">
    <property type="entry name" value="BETA-CITRYLGLUTAMATE SYNTHASE B-RELATED"/>
    <property type="match status" value="1"/>
</dbReference>
<accession>A0A560GLZ6</accession>
<dbReference type="GO" id="GO:0005524">
    <property type="term" value="F:ATP binding"/>
    <property type="evidence" value="ECO:0007669"/>
    <property type="project" value="UniProtKB-UniRule"/>
</dbReference>
<dbReference type="PANTHER" id="PTHR21621">
    <property type="entry name" value="RIBOSOMAL PROTEIN S6 MODIFICATION PROTEIN"/>
    <property type="match status" value="1"/>
</dbReference>
<comment type="caution">
    <text evidence="3">The sequence shown here is derived from an EMBL/GenBank/DDBJ whole genome shotgun (WGS) entry which is preliminary data.</text>
</comment>
<dbReference type="GO" id="GO:0005737">
    <property type="term" value="C:cytoplasm"/>
    <property type="evidence" value="ECO:0007669"/>
    <property type="project" value="TreeGrafter"/>
</dbReference>
<dbReference type="GO" id="GO:0009432">
    <property type="term" value="P:SOS response"/>
    <property type="evidence" value="ECO:0007669"/>
    <property type="project" value="TreeGrafter"/>
</dbReference>
<dbReference type="OrthoDB" id="9803907at2"/>